<keyword evidence="2" id="KW-1185">Reference proteome</keyword>
<comment type="caution">
    <text evidence="1">The sequence shown here is derived from an EMBL/GenBank/DDBJ whole genome shotgun (WGS) entry which is preliminary data.</text>
</comment>
<reference evidence="1 2" key="1">
    <citation type="submission" date="2023-07" db="EMBL/GenBank/DDBJ databases">
        <title>Genomic Encyclopedia of Type Strains, Phase IV (KMG-IV): sequencing the most valuable type-strain genomes for metagenomic binning, comparative biology and taxonomic classification.</title>
        <authorList>
            <person name="Goeker M."/>
        </authorList>
    </citation>
    <scope>NUCLEOTIDE SEQUENCE [LARGE SCALE GENOMIC DNA]</scope>
    <source>
        <strain evidence="1 2">DSM 23494</strain>
    </source>
</reference>
<dbReference type="SUPFAM" id="SSF56112">
    <property type="entry name" value="Protein kinase-like (PK-like)"/>
    <property type="match status" value="1"/>
</dbReference>
<proteinExistence type="predicted"/>
<gene>
    <name evidence="1" type="ORF">J2S17_005320</name>
</gene>
<evidence type="ECO:0000313" key="1">
    <source>
        <dbReference type="EMBL" id="MDQ0273388.1"/>
    </source>
</evidence>
<sequence length="318" mass="37487">MNNQTIFDLLPTFDYVKYILNKYVNNQSIWRINYSPRQRSHSPESFAFNAENKIMRVWLKFTLPTQIKEGQVLKDLTSSELGTPQVLYEEYTEKYDFIILTNIQGYELANTKNKQKLLPEVTEKLAVLQAFWAKGKKEYGESSFSYLNTHDKLVEGLDKKNTSVLLRTIDVLNNTKICLTHGDSTPYNWIITSNKIIPLDFKETTMGHCLLDLVQLLNPHFWENSDPEGHYRRKAINVYTNTLKSYGFSTPWENNENKYLYSAWILDRVRTLNFFKQKINLWQGNDCIYLHPMFVNKKTNFNQIKNNAILTAYWPKLF</sequence>
<dbReference type="RefSeq" id="WP_307479427.1">
    <property type="nucleotide sequence ID" value="NZ_JAUSUB010000038.1"/>
</dbReference>
<dbReference type="Gene3D" id="3.90.1200.10">
    <property type="match status" value="1"/>
</dbReference>
<organism evidence="1 2">
    <name type="scientific">Cytobacillus purgationiresistens</name>
    <dbReference type="NCBI Taxonomy" id="863449"/>
    <lineage>
        <taxon>Bacteria</taxon>
        <taxon>Bacillati</taxon>
        <taxon>Bacillota</taxon>
        <taxon>Bacilli</taxon>
        <taxon>Bacillales</taxon>
        <taxon>Bacillaceae</taxon>
        <taxon>Cytobacillus</taxon>
    </lineage>
</organism>
<protein>
    <submittedName>
        <fullName evidence="1">Thiamine kinase-like enzyme</fullName>
    </submittedName>
</protein>
<dbReference type="InterPro" id="IPR011009">
    <property type="entry name" value="Kinase-like_dom_sf"/>
</dbReference>
<name>A0ABU0AQ25_9BACI</name>
<dbReference type="Proteomes" id="UP001238088">
    <property type="component" value="Unassembled WGS sequence"/>
</dbReference>
<dbReference type="EMBL" id="JAUSUB010000038">
    <property type="protein sequence ID" value="MDQ0273388.1"/>
    <property type="molecule type" value="Genomic_DNA"/>
</dbReference>
<evidence type="ECO:0000313" key="2">
    <source>
        <dbReference type="Proteomes" id="UP001238088"/>
    </source>
</evidence>
<accession>A0ABU0AQ25</accession>